<keyword evidence="3" id="KW-0862">Zinc</keyword>
<dbReference type="SUPFAM" id="SSF57716">
    <property type="entry name" value="Glucocorticoid receptor-like (DNA-binding domain)"/>
    <property type="match status" value="1"/>
</dbReference>
<name>A0A8X6XZD0_9ARAC</name>
<dbReference type="InterPro" id="IPR037380">
    <property type="entry name" value="DALRD3"/>
</dbReference>
<dbReference type="Gene3D" id="1.10.730.10">
    <property type="entry name" value="Isoleucyl-tRNA Synthetase, Domain 1"/>
    <property type="match status" value="1"/>
</dbReference>
<evidence type="ECO:0000256" key="4">
    <source>
        <dbReference type="ARBA" id="ARBA00023125"/>
    </source>
</evidence>
<dbReference type="Pfam" id="PF05746">
    <property type="entry name" value="DALR_1"/>
    <property type="match status" value="1"/>
</dbReference>
<dbReference type="InterPro" id="IPR008909">
    <property type="entry name" value="DALR_anticod-bd"/>
</dbReference>
<evidence type="ECO:0000313" key="7">
    <source>
        <dbReference type="EMBL" id="GFY62154.1"/>
    </source>
</evidence>
<dbReference type="GO" id="GO:0006420">
    <property type="term" value="P:arginyl-tRNA aminoacylation"/>
    <property type="evidence" value="ECO:0007669"/>
    <property type="project" value="InterPro"/>
</dbReference>
<dbReference type="InterPro" id="IPR006612">
    <property type="entry name" value="THAP_Znf"/>
</dbReference>
<dbReference type="InterPro" id="IPR009080">
    <property type="entry name" value="tRNAsynth_Ia_anticodon-bd"/>
</dbReference>
<dbReference type="PANTHER" id="PTHR16043">
    <property type="entry name" value="DALRD3 PROTEIN"/>
    <property type="match status" value="1"/>
</dbReference>
<dbReference type="GO" id="GO:0003677">
    <property type="term" value="F:DNA binding"/>
    <property type="evidence" value="ECO:0007669"/>
    <property type="project" value="UniProtKB-UniRule"/>
</dbReference>
<keyword evidence="4 5" id="KW-0238">DNA-binding</keyword>
<dbReference type="SUPFAM" id="SSF47323">
    <property type="entry name" value="Anticodon-binding domain of a subclass of class I aminoacyl-tRNA synthetases"/>
    <property type="match status" value="1"/>
</dbReference>
<reference evidence="7" key="1">
    <citation type="submission" date="2020-08" db="EMBL/GenBank/DDBJ databases">
        <title>Multicomponent nature underlies the extraordinary mechanical properties of spider dragline silk.</title>
        <authorList>
            <person name="Kono N."/>
            <person name="Nakamura H."/>
            <person name="Mori M."/>
            <person name="Yoshida Y."/>
            <person name="Ohtoshi R."/>
            <person name="Malay A.D."/>
            <person name="Moran D.A.P."/>
            <person name="Tomita M."/>
            <person name="Numata K."/>
            <person name="Arakawa K."/>
        </authorList>
    </citation>
    <scope>NUCLEOTIDE SEQUENCE</scope>
</reference>
<dbReference type="EMBL" id="BMAV01014090">
    <property type="protein sequence ID" value="GFY62154.1"/>
    <property type="molecule type" value="Genomic_DNA"/>
</dbReference>
<dbReference type="PROSITE" id="PS50950">
    <property type="entry name" value="ZF_THAP"/>
    <property type="match status" value="1"/>
</dbReference>
<organism evidence="7 8">
    <name type="scientific">Trichonephila inaurata madagascariensis</name>
    <dbReference type="NCBI Taxonomy" id="2747483"/>
    <lineage>
        <taxon>Eukaryota</taxon>
        <taxon>Metazoa</taxon>
        <taxon>Ecdysozoa</taxon>
        <taxon>Arthropoda</taxon>
        <taxon>Chelicerata</taxon>
        <taxon>Arachnida</taxon>
        <taxon>Araneae</taxon>
        <taxon>Araneomorphae</taxon>
        <taxon>Entelegynae</taxon>
        <taxon>Araneoidea</taxon>
        <taxon>Nephilidae</taxon>
        <taxon>Trichonephila</taxon>
        <taxon>Trichonephila inaurata</taxon>
    </lineage>
</organism>
<evidence type="ECO:0000313" key="8">
    <source>
        <dbReference type="Proteomes" id="UP000886998"/>
    </source>
</evidence>
<dbReference type="GO" id="GO:0008270">
    <property type="term" value="F:zinc ion binding"/>
    <property type="evidence" value="ECO:0007669"/>
    <property type="project" value="UniProtKB-KW"/>
</dbReference>
<sequence length="580" mass="67346">MSSPRNSKLGTVYSVFECCMRSDTNLLSTVKMYRFPASPSRRLQWEAALQRKNWKANPKSVLCNKHFITEFQNDVQVIFDEISVNKNIACASINIVKGSIYLKGDYFIPLKSNHMLRINCKELLEKLKNISSVLAVEVDSNYNLLFCLQRTTVYEAVLQQVEEYSTEYGMLQNNKSVLVLIDTDKMGSFDSVRNVLLAEHIISLLVANKVKVLYSEYTFETAKEYPKCTKLLCSDSCPSLTDISKELANKAVVSNWKMDLEETENICLDSKKYVEDNNLKQKYGQVLNSITLFKDNIDKNLHRTSYIKHLLKDHISVMPDFILHIASQRHDRQVYKAGILLEMLEEFNNVHVYIFNQSIQYKDTNNSSINDFIQAYRLEVVAAMTHKYDSFTTSDETWNSRIESLVDTAVKFDFLKVNHNSIINLKSPDSPERGKNFGIFVQYNFARLSNLFRNFEIKVKEGYYKPLQSLKEVDFSLLKLEEEWNLFHFVLSFPNLVQNVLNCLLSHGNMKIRYRLNKICLMLQELCQYLSLYYSKIRILSGPQIHLQKTMNARLWLLKGIHQVFKNSFILLNVSGLDVM</sequence>
<gene>
    <name evidence="7" type="primary">Dalrd3</name>
    <name evidence="7" type="ORF">TNIN_433741</name>
</gene>
<accession>A0A8X6XZD0</accession>
<keyword evidence="1" id="KW-0479">Metal-binding</keyword>
<evidence type="ECO:0000256" key="2">
    <source>
        <dbReference type="ARBA" id="ARBA00022771"/>
    </source>
</evidence>
<dbReference type="GO" id="GO:0106217">
    <property type="term" value="P:tRNA C3-cytosine methylation"/>
    <property type="evidence" value="ECO:0007669"/>
    <property type="project" value="TreeGrafter"/>
</dbReference>
<dbReference type="Proteomes" id="UP000886998">
    <property type="component" value="Unassembled WGS sequence"/>
</dbReference>
<dbReference type="PANTHER" id="PTHR16043:SF1">
    <property type="entry name" value="DALR ANTICODON-BINDING DOMAIN-CONTAINING PROTEIN 3"/>
    <property type="match status" value="1"/>
</dbReference>
<evidence type="ECO:0000259" key="6">
    <source>
        <dbReference type="PROSITE" id="PS50950"/>
    </source>
</evidence>
<keyword evidence="8" id="KW-1185">Reference proteome</keyword>
<dbReference type="GO" id="GO:0000049">
    <property type="term" value="F:tRNA binding"/>
    <property type="evidence" value="ECO:0007669"/>
    <property type="project" value="TreeGrafter"/>
</dbReference>
<feature type="domain" description="THAP-type" evidence="6">
    <location>
        <begin position="9"/>
        <end position="94"/>
    </location>
</feature>
<dbReference type="GO" id="GO:0004814">
    <property type="term" value="F:arginine-tRNA ligase activity"/>
    <property type="evidence" value="ECO:0007669"/>
    <property type="project" value="InterPro"/>
</dbReference>
<evidence type="ECO:0000256" key="3">
    <source>
        <dbReference type="ARBA" id="ARBA00022833"/>
    </source>
</evidence>
<dbReference type="SMART" id="SM00836">
    <property type="entry name" value="DALR_1"/>
    <property type="match status" value="1"/>
</dbReference>
<proteinExistence type="predicted"/>
<protein>
    <submittedName>
        <fullName evidence="7">DALR anticodon-binding domain-containing protein 3</fullName>
    </submittedName>
</protein>
<evidence type="ECO:0000256" key="1">
    <source>
        <dbReference type="ARBA" id="ARBA00022723"/>
    </source>
</evidence>
<evidence type="ECO:0000256" key="5">
    <source>
        <dbReference type="PROSITE-ProRule" id="PRU00309"/>
    </source>
</evidence>
<comment type="caution">
    <text evidence="7">The sequence shown here is derived from an EMBL/GenBank/DDBJ whole genome shotgun (WGS) entry which is preliminary data.</text>
</comment>
<dbReference type="Pfam" id="PF05485">
    <property type="entry name" value="THAP"/>
    <property type="match status" value="1"/>
</dbReference>
<dbReference type="OrthoDB" id="9990834at2759"/>
<keyword evidence="2 5" id="KW-0863">Zinc-finger</keyword>
<dbReference type="AlphaFoldDB" id="A0A8X6XZD0"/>
<dbReference type="GO" id="GO:0005524">
    <property type="term" value="F:ATP binding"/>
    <property type="evidence" value="ECO:0007669"/>
    <property type="project" value="InterPro"/>
</dbReference>